<feature type="active site" description="Proton donor/acceptor" evidence="14">
    <location>
        <position position="398"/>
    </location>
</feature>
<evidence type="ECO:0000256" key="4">
    <source>
        <dbReference type="ARBA" id="ARBA00022525"/>
    </source>
</evidence>
<keyword evidence="9" id="KW-0378">Hydrolase</keyword>
<evidence type="ECO:0000313" key="17">
    <source>
        <dbReference type="Proteomes" id="UP000887574"/>
    </source>
</evidence>
<comment type="cofactor">
    <cofactor evidence="1">
        <name>Zn(2+)</name>
        <dbReference type="ChEBI" id="CHEBI:29105"/>
    </cofactor>
</comment>
<feature type="domain" description="Peptidase M14" evidence="16">
    <location>
        <begin position="140"/>
        <end position="431"/>
    </location>
</feature>
<accession>A0A915E7B2</accession>
<evidence type="ECO:0000256" key="15">
    <source>
        <dbReference type="SAM" id="SignalP"/>
    </source>
</evidence>
<evidence type="ECO:0000313" key="18">
    <source>
        <dbReference type="WBParaSite" id="jg3600"/>
    </source>
</evidence>
<dbReference type="GO" id="GO:0008270">
    <property type="term" value="F:zinc ion binding"/>
    <property type="evidence" value="ECO:0007669"/>
    <property type="project" value="InterPro"/>
</dbReference>
<keyword evidence="7" id="KW-0479">Metal-binding</keyword>
<dbReference type="InterPro" id="IPR036990">
    <property type="entry name" value="M14A-like_propep"/>
</dbReference>
<dbReference type="AlphaFoldDB" id="A0A915E7B2"/>
<organism evidence="17 18">
    <name type="scientific">Ditylenchus dipsaci</name>
    <dbReference type="NCBI Taxonomy" id="166011"/>
    <lineage>
        <taxon>Eukaryota</taxon>
        <taxon>Metazoa</taxon>
        <taxon>Ecdysozoa</taxon>
        <taxon>Nematoda</taxon>
        <taxon>Chromadorea</taxon>
        <taxon>Rhabditida</taxon>
        <taxon>Tylenchina</taxon>
        <taxon>Tylenchomorpha</taxon>
        <taxon>Sphaerularioidea</taxon>
        <taxon>Anguinidae</taxon>
        <taxon>Anguininae</taxon>
        <taxon>Ditylenchus</taxon>
    </lineage>
</organism>
<evidence type="ECO:0000256" key="13">
    <source>
        <dbReference type="ARBA" id="ARBA00057299"/>
    </source>
</evidence>
<dbReference type="FunFam" id="3.40.630.10:FF:000040">
    <property type="entry name" value="zinc carboxypeptidase"/>
    <property type="match status" value="1"/>
</dbReference>
<dbReference type="Pfam" id="PF00246">
    <property type="entry name" value="Peptidase_M14"/>
    <property type="match status" value="1"/>
</dbReference>
<evidence type="ECO:0000256" key="7">
    <source>
        <dbReference type="ARBA" id="ARBA00022723"/>
    </source>
</evidence>
<evidence type="ECO:0000256" key="1">
    <source>
        <dbReference type="ARBA" id="ARBA00001947"/>
    </source>
</evidence>
<dbReference type="PRINTS" id="PR00765">
    <property type="entry name" value="CRBOXYPTASEA"/>
</dbReference>
<evidence type="ECO:0000256" key="2">
    <source>
        <dbReference type="ARBA" id="ARBA00004613"/>
    </source>
</evidence>
<feature type="signal peptide" evidence="15">
    <location>
        <begin position="1"/>
        <end position="19"/>
    </location>
</feature>
<evidence type="ECO:0000256" key="12">
    <source>
        <dbReference type="ARBA" id="ARBA00023157"/>
    </source>
</evidence>
<evidence type="ECO:0000256" key="5">
    <source>
        <dbReference type="ARBA" id="ARBA00022645"/>
    </source>
</evidence>
<dbReference type="Proteomes" id="UP000887574">
    <property type="component" value="Unplaced"/>
</dbReference>
<evidence type="ECO:0000259" key="16">
    <source>
        <dbReference type="PROSITE" id="PS52035"/>
    </source>
</evidence>
<evidence type="ECO:0000256" key="8">
    <source>
        <dbReference type="ARBA" id="ARBA00022729"/>
    </source>
</evidence>
<comment type="similarity">
    <text evidence="3 14">Belongs to the peptidase M14 family.</text>
</comment>
<evidence type="ECO:0000256" key="10">
    <source>
        <dbReference type="ARBA" id="ARBA00022833"/>
    </source>
</evidence>
<keyword evidence="12" id="KW-1015">Disulfide bond</keyword>
<evidence type="ECO:0000256" key="3">
    <source>
        <dbReference type="ARBA" id="ARBA00005988"/>
    </source>
</evidence>
<evidence type="ECO:0000256" key="14">
    <source>
        <dbReference type="PROSITE-ProRule" id="PRU01379"/>
    </source>
</evidence>
<feature type="chain" id="PRO_5037736114" evidence="15">
    <location>
        <begin position="20"/>
        <end position="448"/>
    </location>
</feature>
<dbReference type="PROSITE" id="PS52035">
    <property type="entry name" value="PEPTIDASE_M14"/>
    <property type="match status" value="1"/>
</dbReference>
<dbReference type="Gene3D" id="3.40.630.10">
    <property type="entry name" value="Zn peptidases"/>
    <property type="match status" value="1"/>
</dbReference>
<comment type="function">
    <text evidence="13">Involved in the digestion of the blood meal.</text>
</comment>
<reference evidence="18" key="1">
    <citation type="submission" date="2022-11" db="UniProtKB">
        <authorList>
            <consortium name="WormBaseParasite"/>
        </authorList>
    </citation>
    <scope>IDENTIFICATION</scope>
</reference>
<comment type="subcellular location">
    <subcellularLocation>
        <location evidence="2">Secreted</location>
    </subcellularLocation>
</comment>
<evidence type="ECO:0000256" key="9">
    <source>
        <dbReference type="ARBA" id="ARBA00022801"/>
    </source>
</evidence>
<keyword evidence="10" id="KW-0862">Zinc</keyword>
<dbReference type="SMART" id="SM00631">
    <property type="entry name" value="Zn_pept"/>
    <property type="match status" value="1"/>
</dbReference>
<keyword evidence="5" id="KW-0121">Carboxypeptidase</keyword>
<dbReference type="Pfam" id="PF02244">
    <property type="entry name" value="Propep_M14"/>
    <property type="match status" value="1"/>
</dbReference>
<keyword evidence="6" id="KW-0645">Protease</keyword>
<dbReference type="CDD" id="cd03860">
    <property type="entry name" value="M14_CP_A-B_like"/>
    <property type="match status" value="1"/>
</dbReference>
<name>A0A915E7B2_9BILA</name>
<keyword evidence="17" id="KW-1185">Reference proteome</keyword>
<dbReference type="SUPFAM" id="SSF53187">
    <property type="entry name" value="Zn-dependent exopeptidases"/>
    <property type="match status" value="1"/>
</dbReference>
<sequence>MFLNYCFYILTLLAFTASAAKIDYQAAKDYEGYQLLEIIPKSESDLNILSGLSKVFGENIDFWKQSLTIGKPTEIFASPELKAQLLSYLGANSQMTPAVKLENMGQIVRDDAIDTPRPPPSASLDENIKAVNLSEFDFNEYHSHQEINSYLKALSDEYKFVQLGSVGKSHEGRLMQYIKIGFLSEEPKNAFFVDAGIHAREWITPAVALHFINKLVTDPEMVSLLEDIDVYVLPSVNPDGYEYSRTVERLWRKTRSGPRGPNQCYGVDPNRNFDFYWAYSGVSKDPCSEVYCGPSALSEVECQSLTQFLKSHNSSIKAYVSLHSYGNLIIHPWGHKLHAYPVDVDDIIHVGKEMARAITEAGGPEFTVGTGPEILYEVAGSSQDYAESVGIKYSYTMELTNSFTGFVLPKSKIQTTADHILPALLVVADEVRLIDQQDSSSEENEIDQ</sequence>
<keyword evidence="4" id="KW-0964">Secreted</keyword>
<dbReference type="WBParaSite" id="jg3600">
    <property type="protein sequence ID" value="jg3600"/>
    <property type="gene ID" value="jg3600"/>
</dbReference>
<protein>
    <submittedName>
        <fullName evidence="18">Peptidase M14 carboxypeptidase A domain-containing protein</fullName>
    </submittedName>
</protein>
<evidence type="ECO:0000256" key="6">
    <source>
        <dbReference type="ARBA" id="ARBA00022670"/>
    </source>
</evidence>
<dbReference type="InterPro" id="IPR000834">
    <property type="entry name" value="Peptidase_M14"/>
</dbReference>
<dbReference type="SUPFAM" id="SSF54897">
    <property type="entry name" value="Protease propeptides/inhibitors"/>
    <property type="match status" value="1"/>
</dbReference>
<dbReference type="InterPro" id="IPR003146">
    <property type="entry name" value="M14A_act_pep"/>
</dbReference>
<dbReference type="GO" id="GO:0005615">
    <property type="term" value="C:extracellular space"/>
    <property type="evidence" value="ECO:0007669"/>
    <property type="project" value="TreeGrafter"/>
</dbReference>
<evidence type="ECO:0000256" key="11">
    <source>
        <dbReference type="ARBA" id="ARBA00023049"/>
    </source>
</evidence>
<dbReference type="GO" id="GO:0006508">
    <property type="term" value="P:proteolysis"/>
    <property type="evidence" value="ECO:0007669"/>
    <property type="project" value="UniProtKB-KW"/>
</dbReference>
<keyword evidence="11" id="KW-0482">Metalloprotease</keyword>
<keyword evidence="8 15" id="KW-0732">Signal</keyword>
<dbReference type="Gene3D" id="3.30.70.340">
    <property type="entry name" value="Metallocarboxypeptidase-like"/>
    <property type="match status" value="1"/>
</dbReference>
<proteinExistence type="inferred from homology"/>
<dbReference type="PANTHER" id="PTHR11705">
    <property type="entry name" value="PROTEASE FAMILY M14 CARBOXYPEPTIDASE A,B"/>
    <property type="match status" value="1"/>
</dbReference>
<dbReference type="GO" id="GO:0004181">
    <property type="term" value="F:metallocarboxypeptidase activity"/>
    <property type="evidence" value="ECO:0007669"/>
    <property type="project" value="InterPro"/>
</dbReference>
<dbReference type="PANTHER" id="PTHR11705:SF91">
    <property type="entry name" value="FI01817P-RELATED"/>
    <property type="match status" value="1"/>
</dbReference>